<comment type="similarity">
    <text evidence="1 2">Belongs to the anti-sigma-factor antagonist family.</text>
</comment>
<dbReference type="NCBIfam" id="TIGR00377">
    <property type="entry name" value="ant_ant_sig"/>
    <property type="match status" value="1"/>
</dbReference>
<evidence type="ECO:0000256" key="1">
    <source>
        <dbReference type="ARBA" id="ARBA00009013"/>
    </source>
</evidence>
<evidence type="ECO:0000313" key="5">
    <source>
        <dbReference type="Proteomes" id="UP001500707"/>
    </source>
</evidence>
<protein>
    <recommendedName>
        <fullName evidence="2">Anti-sigma factor antagonist</fullName>
    </recommendedName>
</protein>
<organism evidence="4 5">
    <name type="scientific">Streptomyces osmaniensis</name>
    <dbReference type="NCBI Taxonomy" id="593134"/>
    <lineage>
        <taxon>Bacteria</taxon>
        <taxon>Bacillati</taxon>
        <taxon>Actinomycetota</taxon>
        <taxon>Actinomycetes</taxon>
        <taxon>Kitasatosporales</taxon>
        <taxon>Streptomycetaceae</taxon>
        <taxon>Streptomyces</taxon>
    </lineage>
</organism>
<dbReference type="InterPro" id="IPR003658">
    <property type="entry name" value="Anti-sigma_ant"/>
</dbReference>
<comment type="caution">
    <text evidence="4">The sequence shown here is derived from an EMBL/GenBank/DDBJ whole genome shotgun (WGS) entry which is preliminary data.</text>
</comment>
<dbReference type="InterPro" id="IPR036513">
    <property type="entry name" value="STAS_dom_sf"/>
</dbReference>
<reference evidence="5" key="1">
    <citation type="journal article" date="2019" name="Int. J. Syst. Evol. Microbiol.">
        <title>The Global Catalogue of Microorganisms (GCM) 10K type strain sequencing project: providing services to taxonomists for standard genome sequencing and annotation.</title>
        <authorList>
            <consortium name="The Broad Institute Genomics Platform"/>
            <consortium name="The Broad Institute Genome Sequencing Center for Infectious Disease"/>
            <person name="Wu L."/>
            <person name="Ma J."/>
        </authorList>
    </citation>
    <scope>NUCLEOTIDE SEQUENCE [LARGE SCALE GENOMIC DNA]</scope>
    <source>
        <strain evidence="5">JCM 17656</strain>
    </source>
</reference>
<dbReference type="Pfam" id="PF01740">
    <property type="entry name" value="STAS"/>
    <property type="match status" value="2"/>
</dbReference>
<dbReference type="PANTHER" id="PTHR33495:SF2">
    <property type="entry name" value="ANTI-SIGMA FACTOR ANTAGONIST TM_1081-RELATED"/>
    <property type="match status" value="1"/>
</dbReference>
<dbReference type="PANTHER" id="PTHR33495">
    <property type="entry name" value="ANTI-SIGMA FACTOR ANTAGONIST TM_1081-RELATED-RELATED"/>
    <property type="match status" value="1"/>
</dbReference>
<dbReference type="PROSITE" id="PS50801">
    <property type="entry name" value="STAS"/>
    <property type="match status" value="2"/>
</dbReference>
<name>A0ABP6VKW3_9ACTN</name>
<evidence type="ECO:0000259" key="3">
    <source>
        <dbReference type="PROSITE" id="PS50801"/>
    </source>
</evidence>
<evidence type="ECO:0000313" key="4">
    <source>
        <dbReference type="EMBL" id="GAA3535683.1"/>
    </source>
</evidence>
<dbReference type="Proteomes" id="UP001500707">
    <property type="component" value="Unassembled WGS sequence"/>
</dbReference>
<dbReference type="Gene3D" id="3.30.750.24">
    <property type="entry name" value="STAS domain"/>
    <property type="match status" value="2"/>
</dbReference>
<dbReference type="InterPro" id="IPR002645">
    <property type="entry name" value="STAS_dom"/>
</dbReference>
<evidence type="ECO:0000256" key="2">
    <source>
        <dbReference type="RuleBase" id="RU003749"/>
    </source>
</evidence>
<dbReference type="EMBL" id="BAABCE010000003">
    <property type="protein sequence ID" value="GAA3535683.1"/>
    <property type="molecule type" value="Genomic_DNA"/>
</dbReference>
<keyword evidence="5" id="KW-1185">Reference proteome</keyword>
<feature type="domain" description="STAS" evidence="3">
    <location>
        <begin position="155"/>
        <end position="254"/>
    </location>
</feature>
<gene>
    <name evidence="4" type="ORF">GCM10022295_16990</name>
</gene>
<sequence length="263" mass="27978">MQLKVSYEDGPDGITVVRIEGDGERCVLDAASAPALRSVLLEAIGRGRLLLVVDLGAVDVEKAGLSVLLGGLKRVRRQGGTLALAGTSQRMREILAATRLDQFFGLFDTAANAVVELAADYAETSIEQRRAALADRANHIVPSGGHSYEHVSDHVTVVTVVGELDVYTAPSLRELLVELASHGRVFLVLDMTAVDYLDSTGFGVVVGGLKRVRAYDGGMALVVPQERIAKVFRITGLTKVFPIFDTADPAVECLGREASGVHG</sequence>
<feature type="domain" description="STAS" evidence="3">
    <location>
        <begin position="28"/>
        <end position="117"/>
    </location>
</feature>
<accession>A0ABP6VKW3</accession>
<dbReference type="CDD" id="cd07043">
    <property type="entry name" value="STAS_anti-anti-sigma_factors"/>
    <property type="match status" value="2"/>
</dbReference>
<proteinExistence type="inferred from homology"/>
<dbReference type="SUPFAM" id="SSF52091">
    <property type="entry name" value="SpoIIaa-like"/>
    <property type="match status" value="2"/>
</dbReference>